<dbReference type="PANTHER" id="PTHR43179">
    <property type="entry name" value="RHAMNOSYLTRANSFERASE WBBL"/>
    <property type="match status" value="1"/>
</dbReference>
<dbReference type="InterPro" id="IPR001173">
    <property type="entry name" value="Glyco_trans_2-like"/>
</dbReference>
<dbReference type="Gene3D" id="3.90.550.10">
    <property type="entry name" value="Spore Coat Polysaccharide Biosynthesis Protein SpsA, Chain A"/>
    <property type="match status" value="1"/>
</dbReference>
<dbReference type="GO" id="GO:0016757">
    <property type="term" value="F:glycosyltransferase activity"/>
    <property type="evidence" value="ECO:0007669"/>
    <property type="project" value="UniProtKB-KW"/>
</dbReference>
<sequence>MNIEKKIGCIIVLYNPDIPMLFKILNEVSNQVSKVYIVDNSTVDNPLDFSSYSNVVFEKLGNNIGIASAQNMGLNFFKDYDYILFLDQDSIPPKNLVSTLLESYLFLLNENVDVGAVGPRPFNRGENKKYEGVIKKGKRLYDNITEVGELISSSSLIAVETFNKVGLLEGGLFIDAVDHEWCWRAKAVGNYRFFIIEDVLLSHQLGEGDKNFLGVNIHIPAPIRTYYQFRNYIRLLSRNYVPFYWKFSNGVKYFIKYFYYPIFVNDGKKYVKYMNKGISDGFKNKDGSI</sequence>
<dbReference type="InterPro" id="IPR029044">
    <property type="entry name" value="Nucleotide-diphossugar_trans"/>
</dbReference>
<dbReference type="CDD" id="cd02526">
    <property type="entry name" value="GT2_RfbF_like"/>
    <property type="match status" value="1"/>
</dbReference>
<reference evidence="5 6" key="1">
    <citation type="submission" date="2019-07" db="EMBL/GenBank/DDBJ databases">
        <title>Draft Genome Sequence of the first blaOXA-58-Harboring Acinetobacter colistiniresistens clinical isolate from Brazil.</title>
        <authorList>
            <person name="Favaro L.S."/>
            <person name="Paula-Petroli S.B."/>
            <person name="Moura C.F."/>
            <person name="Tognim M.C.B."/>
            <person name="Venancio E.J."/>
            <person name="Yamada-Ogatta S.F."/>
            <person name="Carrara-Marroni F.E."/>
        </authorList>
    </citation>
    <scope>NUCLEOTIDE SEQUENCE [LARGE SCALE GENOMIC DNA]</scope>
    <source>
        <strain evidence="5 6">DL</strain>
    </source>
</reference>
<dbReference type="RefSeq" id="WP_144583896.1">
    <property type="nucleotide sequence ID" value="NZ_JAYKMA010000185.1"/>
</dbReference>
<evidence type="ECO:0000256" key="1">
    <source>
        <dbReference type="ARBA" id="ARBA00006739"/>
    </source>
</evidence>
<evidence type="ECO:0000259" key="4">
    <source>
        <dbReference type="Pfam" id="PF00535"/>
    </source>
</evidence>
<dbReference type="Proteomes" id="UP000316981">
    <property type="component" value="Unassembled WGS sequence"/>
</dbReference>
<dbReference type="AlphaFoldDB" id="A0A558EVG8"/>
<organism evidence="5 6">
    <name type="scientific">Acinetobacter colistiniresistens</name>
    <dbReference type="NCBI Taxonomy" id="280145"/>
    <lineage>
        <taxon>Bacteria</taxon>
        <taxon>Pseudomonadati</taxon>
        <taxon>Pseudomonadota</taxon>
        <taxon>Gammaproteobacteria</taxon>
        <taxon>Moraxellales</taxon>
        <taxon>Moraxellaceae</taxon>
        <taxon>Acinetobacter</taxon>
    </lineage>
</organism>
<keyword evidence="3 5" id="KW-0808">Transferase</keyword>
<dbReference type="Pfam" id="PF00535">
    <property type="entry name" value="Glycos_transf_2"/>
    <property type="match status" value="1"/>
</dbReference>
<evidence type="ECO:0000313" key="6">
    <source>
        <dbReference type="Proteomes" id="UP000316981"/>
    </source>
</evidence>
<keyword evidence="2" id="KW-0328">Glycosyltransferase</keyword>
<comment type="similarity">
    <text evidence="1">Belongs to the glycosyltransferase 2 family.</text>
</comment>
<dbReference type="SUPFAM" id="SSF53448">
    <property type="entry name" value="Nucleotide-diphospho-sugar transferases"/>
    <property type="match status" value="1"/>
</dbReference>
<evidence type="ECO:0000256" key="2">
    <source>
        <dbReference type="ARBA" id="ARBA00022676"/>
    </source>
</evidence>
<feature type="domain" description="Glycosyltransferase 2-like" evidence="4">
    <location>
        <begin position="10"/>
        <end position="132"/>
    </location>
</feature>
<evidence type="ECO:0000313" key="5">
    <source>
        <dbReference type="EMBL" id="TVT77242.1"/>
    </source>
</evidence>
<name>A0A558EVG8_9GAMM</name>
<proteinExistence type="inferred from homology"/>
<gene>
    <name evidence="5" type="ORF">FPV60_19245</name>
</gene>
<protein>
    <submittedName>
        <fullName evidence="5">Glycosyltransferase family 2 protein</fullName>
    </submittedName>
</protein>
<dbReference type="EMBL" id="VMTP01000101">
    <property type="protein sequence ID" value="TVT77242.1"/>
    <property type="molecule type" value="Genomic_DNA"/>
</dbReference>
<accession>A0A558EVG8</accession>
<evidence type="ECO:0000256" key="3">
    <source>
        <dbReference type="ARBA" id="ARBA00022679"/>
    </source>
</evidence>
<dbReference type="PANTHER" id="PTHR43179:SF12">
    <property type="entry name" value="GALACTOFURANOSYLTRANSFERASE GLFT2"/>
    <property type="match status" value="1"/>
</dbReference>
<comment type="caution">
    <text evidence="5">The sequence shown here is derived from an EMBL/GenBank/DDBJ whole genome shotgun (WGS) entry which is preliminary data.</text>
</comment>